<dbReference type="Proteomes" id="UP000186817">
    <property type="component" value="Unassembled WGS sequence"/>
</dbReference>
<evidence type="ECO:0000256" key="1">
    <source>
        <dbReference type="SAM" id="MobiDB-lite"/>
    </source>
</evidence>
<proteinExistence type="predicted"/>
<feature type="transmembrane region" description="Helical" evidence="2">
    <location>
        <begin position="596"/>
        <end position="617"/>
    </location>
</feature>
<feature type="transmembrane region" description="Helical" evidence="2">
    <location>
        <begin position="744"/>
        <end position="765"/>
    </location>
</feature>
<name>A0A1Q9ERC6_SYMMI</name>
<dbReference type="OrthoDB" id="446293at2759"/>
<keyword evidence="3" id="KW-0732">Signal</keyword>
<feature type="signal peptide" evidence="3">
    <location>
        <begin position="1"/>
        <end position="19"/>
    </location>
</feature>
<feature type="chain" id="PRO_5010210665" evidence="3">
    <location>
        <begin position="20"/>
        <end position="928"/>
    </location>
</feature>
<feature type="transmembrane region" description="Helical" evidence="2">
    <location>
        <begin position="702"/>
        <end position="724"/>
    </location>
</feature>
<feature type="region of interest" description="Disordered" evidence="1">
    <location>
        <begin position="883"/>
        <end position="928"/>
    </location>
</feature>
<feature type="transmembrane region" description="Helical" evidence="2">
    <location>
        <begin position="75"/>
        <end position="95"/>
    </location>
</feature>
<organism evidence="4 5">
    <name type="scientific">Symbiodinium microadriaticum</name>
    <name type="common">Dinoflagellate</name>
    <name type="synonym">Zooxanthella microadriatica</name>
    <dbReference type="NCBI Taxonomy" id="2951"/>
    <lineage>
        <taxon>Eukaryota</taxon>
        <taxon>Sar</taxon>
        <taxon>Alveolata</taxon>
        <taxon>Dinophyceae</taxon>
        <taxon>Suessiales</taxon>
        <taxon>Symbiodiniaceae</taxon>
        <taxon>Symbiodinium</taxon>
    </lineage>
</organism>
<evidence type="ECO:0000256" key="3">
    <source>
        <dbReference type="SAM" id="SignalP"/>
    </source>
</evidence>
<dbReference type="EMBL" id="LSRX01000087">
    <property type="protein sequence ID" value="OLQ09970.1"/>
    <property type="molecule type" value="Genomic_DNA"/>
</dbReference>
<keyword evidence="2" id="KW-0472">Membrane</keyword>
<feature type="transmembrane region" description="Helical" evidence="2">
    <location>
        <begin position="116"/>
        <end position="138"/>
    </location>
</feature>
<protein>
    <submittedName>
        <fullName evidence="4">Neurofilament medium polypeptide</fullName>
    </submittedName>
</protein>
<keyword evidence="2" id="KW-0812">Transmembrane</keyword>
<feature type="transmembrane region" description="Helical" evidence="2">
    <location>
        <begin position="208"/>
        <end position="231"/>
    </location>
</feature>
<feature type="compositionally biased region" description="Basic and acidic residues" evidence="1">
    <location>
        <begin position="909"/>
        <end position="928"/>
    </location>
</feature>
<keyword evidence="2" id="KW-1133">Transmembrane helix</keyword>
<comment type="caution">
    <text evidence="4">The sequence shown here is derived from an EMBL/GenBank/DDBJ whole genome shotgun (WGS) entry which is preliminary data.</text>
</comment>
<dbReference type="AlphaFoldDB" id="A0A1Q9ERC6"/>
<feature type="transmembrane region" description="Helical" evidence="2">
    <location>
        <begin position="238"/>
        <end position="263"/>
    </location>
</feature>
<sequence length="928" mass="100817">MIRAVLCRHLLLRVLKSQAQQLQAVEAGDFQPQRRARSGAASMQGTASAAPASGLMWLSLSRGISPNLLMAMSQVLVYLAFCGLQSSSRLLFIIWNFNEVTLAYQGHDWINKQAMIAISLVTLLFLFKAPHCYSAYVLPSSNFLEALPSQKTYLLLVMSEMMCSLVCARCSSALSPSQNQCPCGVWIIVITSIAIVIIIIIISSTTIIIIINIIITIISIISIIIIIIIIIHIIMIIIIIIIIIISITITITTITVLVIVVVMRVLTWTLNGWTPGEIAGFALAVADGRLGPLGHEGPELSGWRMTGLHMLASAGIRALAVFDLGFLSRTQLAIPCCPSRRYALKGGYLCMVVGRGPQFSGFPPGLCVGWRWDDDREAMVIVVRYFNADTVSYKGPCRHGVQHGSRQADGNEFGTEVSSVRLVVKEMKRKRREKVRQLLNNNSQSSWLSFDVGTQRAWFSNILWDERPAAVVEYSESWGKVLESHMEGKSIEEQRKFVSVTACEYVIVDCHNHVVPLFRTSVTPPKEDFPLRVIHKVTSLSLTGIPTNQNRAEGKEDFDSEVLEPLQLDVFFVKITATRYYTPVAMAPSRTSRRRCIRLLTGTALALLALRALSFVAPRESGVPVTLTRRHAVETAELAKEEGPVDDGRVLDGSGVVGSVGALVLAVALLPYVALSLYSAVQLATQGQAFAPILLNGNLGPTGVLGLGEGVGVIVVFGVSLWSFLSLLTRGTGLPEGPLSLLGLTQSLSFVSALVFALAGFLNGLGEENPVRGISLGASPAQLEQVASKSGKLLTKANEEVARITAEPRAELEAKLKEVEEQASTEFSKTPAAKVKLPDVKAPDVQLPDVKLPDVKLPDVKAPAFKMPDFKMPDVKVPELKMPAFKVPQTKPPPAKTPEPAEAEDEPEVTAKKPEPTGDKAEEADLFG</sequence>
<accession>A0A1Q9ERC6</accession>
<gene>
    <name evidence="4" type="primary">NEFM</name>
    <name evidence="4" type="ORF">AK812_SmicGene6424</name>
</gene>
<feature type="transmembrane region" description="Helical" evidence="2">
    <location>
        <begin position="183"/>
        <end position="202"/>
    </location>
</feature>
<evidence type="ECO:0000313" key="5">
    <source>
        <dbReference type="Proteomes" id="UP000186817"/>
    </source>
</evidence>
<feature type="transmembrane region" description="Helical" evidence="2">
    <location>
        <begin position="656"/>
        <end position="681"/>
    </location>
</feature>
<evidence type="ECO:0000256" key="2">
    <source>
        <dbReference type="SAM" id="Phobius"/>
    </source>
</evidence>
<keyword evidence="5" id="KW-1185">Reference proteome</keyword>
<evidence type="ECO:0000313" key="4">
    <source>
        <dbReference type="EMBL" id="OLQ09970.1"/>
    </source>
</evidence>
<reference evidence="4 5" key="1">
    <citation type="submission" date="2016-02" db="EMBL/GenBank/DDBJ databases">
        <title>Genome analysis of coral dinoflagellate symbionts highlights evolutionary adaptations to a symbiotic lifestyle.</title>
        <authorList>
            <person name="Aranda M."/>
            <person name="Li Y."/>
            <person name="Liew Y.J."/>
            <person name="Baumgarten S."/>
            <person name="Simakov O."/>
            <person name="Wilson M."/>
            <person name="Piel J."/>
            <person name="Ashoor H."/>
            <person name="Bougouffa S."/>
            <person name="Bajic V.B."/>
            <person name="Ryu T."/>
            <person name="Ravasi T."/>
            <person name="Bayer T."/>
            <person name="Micklem G."/>
            <person name="Kim H."/>
            <person name="Bhak J."/>
            <person name="Lajeunesse T.C."/>
            <person name="Voolstra C.R."/>
        </authorList>
    </citation>
    <scope>NUCLEOTIDE SEQUENCE [LARGE SCALE GENOMIC DNA]</scope>
    <source>
        <strain evidence="4 5">CCMP2467</strain>
    </source>
</reference>